<accession>A0A0L8H685</accession>
<name>A0A0L8H685_OCTBM</name>
<dbReference type="EMBL" id="KQ419098">
    <property type="protein sequence ID" value="KOF84604.1"/>
    <property type="molecule type" value="Genomic_DNA"/>
</dbReference>
<protein>
    <submittedName>
        <fullName evidence="1">Uncharacterized protein</fullName>
    </submittedName>
</protein>
<sequence length="147" mass="16398">MAALRVAGSLLKSSGWTTEIEEAGIAELLAQLSLSSLPLVQEKQEEYIRYSCSFYQLKKRAYEASDESRRFHANPSVNEDFAAGRFVIHKTERPFSAIGVDQAHEQNNALAKGDGRAVGITENESALIRRIVSGPEIYRLVGEYDEY</sequence>
<proteinExistence type="predicted"/>
<evidence type="ECO:0000313" key="1">
    <source>
        <dbReference type="EMBL" id="KOF84604.1"/>
    </source>
</evidence>
<reference evidence="1" key="1">
    <citation type="submission" date="2015-07" db="EMBL/GenBank/DDBJ databases">
        <title>MeaNS - Measles Nucleotide Surveillance Program.</title>
        <authorList>
            <person name="Tran T."/>
            <person name="Druce J."/>
        </authorList>
    </citation>
    <scope>NUCLEOTIDE SEQUENCE</scope>
    <source>
        <strain evidence="1">UCB-OBI-ISO-001</strain>
        <tissue evidence="1">Gonad</tissue>
    </source>
</reference>
<gene>
    <name evidence="1" type="ORF">OCBIM_22021771mg</name>
</gene>
<organism evidence="1">
    <name type="scientific">Octopus bimaculoides</name>
    <name type="common">California two-spotted octopus</name>
    <dbReference type="NCBI Taxonomy" id="37653"/>
    <lineage>
        <taxon>Eukaryota</taxon>
        <taxon>Metazoa</taxon>
        <taxon>Spiralia</taxon>
        <taxon>Lophotrochozoa</taxon>
        <taxon>Mollusca</taxon>
        <taxon>Cephalopoda</taxon>
        <taxon>Coleoidea</taxon>
        <taxon>Octopodiformes</taxon>
        <taxon>Octopoda</taxon>
        <taxon>Incirrata</taxon>
        <taxon>Octopodidae</taxon>
        <taxon>Octopus</taxon>
    </lineage>
</organism>
<dbReference type="PANTHER" id="PTHR47018:SF1">
    <property type="entry name" value="TESMIN_TSO1-LIKE CXC DOMAIN-CONTAINING PROTEIN"/>
    <property type="match status" value="1"/>
</dbReference>
<dbReference type="PANTHER" id="PTHR47018">
    <property type="entry name" value="CXC DOMAIN-CONTAINING PROTEIN-RELATED"/>
    <property type="match status" value="1"/>
</dbReference>
<dbReference type="AlphaFoldDB" id="A0A0L8H685"/>